<sequence>MKIKTLAIVALSALSLSSTVALAATTTVNGGTVHFKGKWSTQPVR</sequence>
<proteinExistence type="predicted"/>
<keyword evidence="1" id="KW-0732">Signal</keyword>
<reference evidence="2 3" key="1">
    <citation type="submission" date="2018-06" db="EMBL/GenBank/DDBJ databases">
        <authorList>
            <consortium name="Pathogen Informatics"/>
            <person name="Doyle S."/>
        </authorList>
    </citation>
    <scope>NUCLEOTIDE SEQUENCE [LARGE SCALE GENOMIC DNA]</scope>
    <source>
        <strain evidence="2 3">NCTC11694</strain>
    </source>
</reference>
<feature type="signal peptide" evidence="1">
    <location>
        <begin position="1"/>
        <end position="23"/>
    </location>
</feature>
<comment type="caution">
    <text evidence="2">The sequence shown here is derived from an EMBL/GenBank/DDBJ whole genome shotgun (WGS) entry which is preliminary data.</text>
</comment>
<protein>
    <submittedName>
        <fullName evidence="2">Type 1 fimbriae major subunit FimA</fullName>
    </submittedName>
</protein>
<organism evidence="2 3">
    <name type="scientific">Klebsiella michiganensis</name>
    <dbReference type="NCBI Taxonomy" id="1134687"/>
    <lineage>
        <taxon>Bacteria</taxon>
        <taxon>Pseudomonadati</taxon>
        <taxon>Pseudomonadota</taxon>
        <taxon>Gammaproteobacteria</taxon>
        <taxon>Enterobacterales</taxon>
        <taxon>Enterobacteriaceae</taxon>
        <taxon>Klebsiella/Raoultella group</taxon>
        <taxon>Klebsiella</taxon>
    </lineage>
</organism>
<name>A0A7H4M6N2_9ENTR</name>
<gene>
    <name evidence="2" type="primary">fim_3</name>
    <name evidence="2" type="ORF">NCTC11694_05351</name>
</gene>
<evidence type="ECO:0000313" key="3">
    <source>
        <dbReference type="Proteomes" id="UP000255050"/>
    </source>
</evidence>
<dbReference type="Proteomes" id="UP000255050">
    <property type="component" value="Unassembled WGS sequence"/>
</dbReference>
<feature type="chain" id="PRO_5028852100" evidence="1">
    <location>
        <begin position="24"/>
        <end position="45"/>
    </location>
</feature>
<dbReference type="AlphaFoldDB" id="A0A7H4M6N2"/>
<accession>A0A7H4M6N2</accession>
<evidence type="ECO:0000313" key="2">
    <source>
        <dbReference type="EMBL" id="STR44058.1"/>
    </source>
</evidence>
<evidence type="ECO:0000256" key="1">
    <source>
        <dbReference type="SAM" id="SignalP"/>
    </source>
</evidence>
<dbReference type="EMBL" id="UGJR01000002">
    <property type="protein sequence ID" value="STR44058.1"/>
    <property type="molecule type" value="Genomic_DNA"/>
</dbReference>